<keyword evidence="6" id="KW-0472">Membrane</keyword>
<dbReference type="Gene3D" id="1.10.510.10">
    <property type="entry name" value="Transferase(Phosphotransferase) domain 1"/>
    <property type="match status" value="1"/>
</dbReference>
<dbReference type="AlphaFoldDB" id="A0A2Z7A3W2"/>
<proteinExistence type="predicted"/>
<keyword evidence="4" id="KW-0732">Signal</keyword>
<gene>
    <name evidence="8" type="ORF">F511_11139</name>
</gene>
<name>A0A2Z7A3W2_9LAMI</name>
<dbReference type="Proteomes" id="UP000250235">
    <property type="component" value="Unassembled WGS sequence"/>
</dbReference>
<dbReference type="EMBL" id="KV019146">
    <property type="protein sequence ID" value="KZV16234.1"/>
    <property type="molecule type" value="Genomic_DNA"/>
</dbReference>
<evidence type="ECO:0000256" key="5">
    <source>
        <dbReference type="ARBA" id="ARBA00022989"/>
    </source>
</evidence>
<comment type="subcellular location">
    <subcellularLocation>
        <location evidence="1">Membrane</location>
        <topology evidence="1">Single-pass type I membrane protein</topology>
    </subcellularLocation>
</comment>
<keyword evidence="7" id="KW-0325">Glycoprotein</keyword>
<reference evidence="8 9" key="1">
    <citation type="journal article" date="2015" name="Proc. Natl. Acad. Sci. U.S.A.">
        <title>The resurrection genome of Boea hygrometrica: A blueprint for survival of dehydration.</title>
        <authorList>
            <person name="Xiao L."/>
            <person name="Yang G."/>
            <person name="Zhang L."/>
            <person name="Yang X."/>
            <person name="Zhao S."/>
            <person name="Ji Z."/>
            <person name="Zhou Q."/>
            <person name="Hu M."/>
            <person name="Wang Y."/>
            <person name="Chen M."/>
            <person name="Xu Y."/>
            <person name="Jin H."/>
            <person name="Xiao X."/>
            <person name="Hu G."/>
            <person name="Bao F."/>
            <person name="Hu Y."/>
            <person name="Wan P."/>
            <person name="Li L."/>
            <person name="Deng X."/>
            <person name="Kuang T."/>
            <person name="Xiang C."/>
            <person name="Zhu J.K."/>
            <person name="Oliver M.J."/>
            <person name="He Y."/>
        </authorList>
    </citation>
    <scope>NUCLEOTIDE SEQUENCE [LARGE SCALE GENOMIC DNA]</scope>
    <source>
        <strain evidence="9">cv. XS01</strain>
    </source>
</reference>
<evidence type="ECO:0000313" key="8">
    <source>
        <dbReference type="EMBL" id="KZV16234.1"/>
    </source>
</evidence>
<keyword evidence="5" id="KW-1133">Transmembrane helix</keyword>
<evidence type="ECO:0000256" key="3">
    <source>
        <dbReference type="ARBA" id="ARBA00022692"/>
    </source>
</evidence>
<keyword evidence="8" id="KW-0418">Kinase</keyword>
<keyword evidence="8" id="KW-0808">Transferase</keyword>
<dbReference type="GO" id="GO:0016020">
    <property type="term" value="C:membrane"/>
    <property type="evidence" value="ECO:0007669"/>
    <property type="project" value="UniProtKB-SubCell"/>
</dbReference>
<organism evidence="8 9">
    <name type="scientific">Dorcoceras hygrometricum</name>
    <dbReference type="NCBI Taxonomy" id="472368"/>
    <lineage>
        <taxon>Eukaryota</taxon>
        <taxon>Viridiplantae</taxon>
        <taxon>Streptophyta</taxon>
        <taxon>Embryophyta</taxon>
        <taxon>Tracheophyta</taxon>
        <taxon>Spermatophyta</taxon>
        <taxon>Magnoliopsida</taxon>
        <taxon>eudicotyledons</taxon>
        <taxon>Gunneridae</taxon>
        <taxon>Pentapetalae</taxon>
        <taxon>asterids</taxon>
        <taxon>lamiids</taxon>
        <taxon>Lamiales</taxon>
        <taxon>Gesneriaceae</taxon>
        <taxon>Didymocarpoideae</taxon>
        <taxon>Trichosporeae</taxon>
        <taxon>Loxocarpinae</taxon>
        <taxon>Dorcoceras</taxon>
    </lineage>
</organism>
<evidence type="ECO:0000256" key="7">
    <source>
        <dbReference type="ARBA" id="ARBA00023180"/>
    </source>
</evidence>
<dbReference type="OrthoDB" id="912567at2759"/>
<evidence type="ECO:0000256" key="6">
    <source>
        <dbReference type="ARBA" id="ARBA00023136"/>
    </source>
</evidence>
<evidence type="ECO:0000256" key="4">
    <source>
        <dbReference type="ARBA" id="ARBA00022729"/>
    </source>
</evidence>
<evidence type="ECO:0000256" key="1">
    <source>
        <dbReference type="ARBA" id="ARBA00004479"/>
    </source>
</evidence>
<evidence type="ECO:0000256" key="2">
    <source>
        <dbReference type="ARBA" id="ARBA00022527"/>
    </source>
</evidence>
<dbReference type="InterPro" id="IPR045874">
    <property type="entry name" value="LRK10/LRL21-25-like"/>
</dbReference>
<keyword evidence="8" id="KW-0675">Receptor</keyword>
<dbReference type="GO" id="GO:0004674">
    <property type="term" value="F:protein serine/threonine kinase activity"/>
    <property type="evidence" value="ECO:0007669"/>
    <property type="project" value="UniProtKB-KW"/>
</dbReference>
<accession>A0A2Z7A3W2</accession>
<keyword evidence="3" id="KW-0812">Transmembrane</keyword>
<protein>
    <submittedName>
        <fullName evidence="8">Putative receptor-like protein kinase-like</fullName>
    </submittedName>
</protein>
<dbReference type="PANTHER" id="PTHR27009">
    <property type="entry name" value="RUST RESISTANCE KINASE LR10-RELATED"/>
    <property type="match status" value="1"/>
</dbReference>
<keyword evidence="9" id="KW-1185">Reference proteome</keyword>
<sequence>MLLFDLVGLKRNLAANDENSSQYFPQWIYDRLNKCEDCEIAETDSFDDGSMGRIKRRMTIVALWCIQMSPSDRPSMSKVLEMLETDVESLQIPPQPSESGEQLAQFVEQTWETYSTSDYSALLCDGSTLNQDL</sequence>
<keyword evidence="2" id="KW-0723">Serine/threonine-protein kinase</keyword>
<evidence type="ECO:0000313" key="9">
    <source>
        <dbReference type="Proteomes" id="UP000250235"/>
    </source>
</evidence>